<dbReference type="OrthoDB" id="5515308at2"/>
<dbReference type="Proteomes" id="UP000238220">
    <property type="component" value="Unassembled WGS sequence"/>
</dbReference>
<keyword evidence="1" id="KW-1133">Transmembrane helix</keyword>
<gene>
    <name evidence="2" type="ORF">C3942_00435</name>
</gene>
<dbReference type="AlphaFoldDB" id="A0A2S5TK76"/>
<evidence type="ECO:0008006" key="4">
    <source>
        <dbReference type="Google" id="ProtNLM"/>
    </source>
</evidence>
<dbReference type="GO" id="GO:0046521">
    <property type="term" value="P:sphingoid catabolic process"/>
    <property type="evidence" value="ECO:0007669"/>
    <property type="project" value="TreeGrafter"/>
</dbReference>
<dbReference type="GO" id="GO:0016020">
    <property type="term" value="C:membrane"/>
    <property type="evidence" value="ECO:0007669"/>
    <property type="project" value="GOC"/>
</dbReference>
<keyword evidence="1" id="KW-0812">Transmembrane</keyword>
<feature type="transmembrane region" description="Helical" evidence="1">
    <location>
        <begin position="21"/>
        <end position="42"/>
    </location>
</feature>
<reference evidence="2 3" key="1">
    <citation type="submission" date="2018-02" db="EMBL/GenBank/DDBJ databases">
        <title>Genome sequencing of Solimonas sp. HR-BB.</title>
        <authorList>
            <person name="Lee Y."/>
            <person name="Jeon C.O."/>
        </authorList>
    </citation>
    <scope>NUCLEOTIDE SEQUENCE [LARGE SCALE GENOMIC DNA]</scope>
    <source>
        <strain evidence="2 3">HR-BB</strain>
    </source>
</reference>
<proteinExistence type="predicted"/>
<dbReference type="InterPro" id="IPR009305">
    <property type="entry name" value="Mpo1-like"/>
</dbReference>
<protein>
    <recommendedName>
        <fullName evidence="4">DUF962 domain-containing protein</fullName>
    </recommendedName>
</protein>
<dbReference type="PANTHER" id="PTHR28026:SF9">
    <property type="entry name" value="2-HYDROXY-PALMITIC ACID DIOXYGENASE MPO1"/>
    <property type="match status" value="1"/>
</dbReference>
<feature type="transmembrane region" description="Helical" evidence="1">
    <location>
        <begin position="98"/>
        <end position="116"/>
    </location>
</feature>
<accession>A0A2S5TK76</accession>
<comment type="caution">
    <text evidence="2">The sequence shown here is derived from an EMBL/GenBank/DDBJ whole genome shotgun (WGS) entry which is preliminary data.</text>
</comment>
<dbReference type="Pfam" id="PF06127">
    <property type="entry name" value="Mpo1-like"/>
    <property type="match status" value="1"/>
</dbReference>
<keyword evidence="3" id="KW-1185">Reference proteome</keyword>
<evidence type="ECO:0000313" key="3">
    <source>
        <dbReference type="Proteomes" id="UP000238220"/>
    </source>
</evidence>
<dbReference type="EMBL" id="PSNW01000001">
    <property type="protein sequence ID" value="PPE75400.1"/>
    <property type="molecule type" value="Genomic_DNA"/>
</dbReference>
<evidence type="ECO:0000256" key="1">
    <source>
        <dbReference type="SAM" id="Phobius"/>
    </source>
</evidence>
<dbReference type="RefSeq" id="WP_104228366.1">
    <property type="nucleotide sequence ID" value="NZ_PSNW01000001.1"/>
</dbReference>
<sequence>MRGLRSWLLEYNEHHADAHNRAIHGLCIPATVFALCCVFRAIPVGDALWNPASLALLGWLAFYLCLSWQLALGMLMVFAFMYSGALLLESAVGGPGPLFVLAALMFGSSLCAQWLGHRREQQQPTLLQHLRLFLIAPLWQLADGYRRLQIPVGGLASPR</sequence>
<keyword evidence="1" id="KW-0472">Membrane</keyword>
<evidence type="ECO:0000313" key="2">
    <source>
        <dbReference type="EMBL" id="PPE75400.1"/>
    </source>
</evidence>
<organism evidence="2 3">
    <name type="scientific">Solimonas fluminis</name>
    <dbReference type="NCBI Taxonomy" id="2086571"/>
    <lineage>
        <taxon>Bacteria</taxon>
        <taxon>Pseudomonadati</taxon>
        <taxon>Pseudomonadota</taxon>
        <taxon>Gammaproteobacteria</taxon>
        <taxon>Nevskiales</taxon>
        <taxon>Nevskiaceae</taxon>
        <taxon>Solimonas</taxon>
    </lineage>
</organism>
<name>A0A2S5TK76_9GAMM</name>
<dbReference type="PANTHER" id="PTHR28026">
    <property type="entry name" value="DUF962 DOMAIN PROTEIN (AFU_ORTHOLOGUE AFUA_8G05310)"/>
    <property type="match status" value="1"/>
</dbReference>